<dbReference type="Gene3D" id="3.50.30.40">
    <property type="entry name" value="Ribonuclease E inhibitor RraA/RraA-like"/>
    <property type="match status" value="1"/>
</dbReference>
<keyword evidence="5" id="KW-0460">Magnesium</keyword>
<dbReference type="AlphaFoldDB" id="A0AAW8DTJ4"/>
<keyword evidence="5" id="KW-0479">Metal-binding</keyword>
<reference evidence="6" key="1">
    <citation type="submission" date="2023-07" db="EMBL/GenBank/DDBJ databases">
        <title>Sorghum-associated microbial communities from plants grown in Nebraska, USA.</title>
        <authorList>
            <person name="Schachtman D."/>
        </authorList>
    </citation>
    <scope>NUCLEOTIDE SEQUENCE</scope>
    <source>
        <strain evidence="6">DS2795</strain>
    </source>
</reference>
<evidence type="ECO:0000256" key="3">
    <source>
        <dbReference type="ARBA" id="ARBA00029596"/>
    </source>
</evidence>
<organism evidence="6 7">
    <name type="scientific">Variovorax boronicumulans</name>
    <dbReference type="NCBI Taxonomy" id="436515"/>
    <lineage>
        <taxon>Bacteria</taxon>
        <taxon>Pseudomonadati</taxon>
        <taxon>Pseudomonadota</taxon>
        <taxon>Betaproteobacteria</taxon>
        <taxon>Burkholderiales</taxon>
        <taxon>Comamonadaceae</taxon>
        <taxon>Variovorax</taxon>
    </lineage>
</organism>
<dbReference type="PANTHER" id="PTHR33254:SF4">
    <property type="entry name" value="4-HYDROXY-4-METHYL-2-OXOGLUTARATE ALDOLASE 3-RELATED"/>
    <property type="match status" value="1"/>
</dbReference>
<dbReference type="Pfam" id="PF03737">
    <property type="entry name" value="RraA-like"/>
    <property type="match status" value="1"/>
</dbReference>
<evidence type="ECO:0000256" key="1">
    <source>
        <dbReference type="ARBA" id="ARBA00001968"/>
    </source>
</evidence>
<evidence type="ECO:0000313" key="7">
    <source>
        <dbReference type="Proteomes" id="UP001244295"/>
    </source>
</evidence>
<evidence type="ECO:0000256" key="4">
    <source>
        <dbReference type="ARBA" id="ARBA00030169"/>
    </source>
</evidence>
<protein>
    <recommendedName>
        <fullName evidence="2">Putative 4-hydroxy-4-methyl-2-oxoglutarate aldolase</fullName>
    </recommendedName>
    <alternativeName>
        <fullName evidence="3">Regulator of ribonuclease activity homolog</fullName>
    </alternativeName>
    <alternativeName>
        <fullName evidence="4">RraA-like protein</fullName>
    </alternativeName>
</protein>
<gene>
    <name evidence="6" type="ORF">J2W25_001809</name>
</gene>
<feature type="binding site" evidence="5">
    <location>
        <position position="134"/>
    </location>
    <ligand>
        <name>Mg(2+)</name>
        <dbReference type="ChEBI" id="CHEBI:18420"/>
    </ligand>
</feature>
<dbReference type="CDD" id="cd16841">
    <property type="entry name" value="RraA_family"/>
    <property type="match status" value="1"/>
</dbReference>
<dbReference type="GO" id="GO:0046872">
    <property type="term" value="F:metal ion binding"/>
    <property type="evidence" value="ECO:0007669"/>
    <property type="project" value="UniProtKB-KW"/>
</dbReference>
<comment type="cofactor">
    <cofactor evidence="1">
        <name>a divalent metal cation</name>
        <dbReference type="ChEBI" id="CHEBI:60240"/>
    </cofactor>
</comment>
<dbReference type="EMBL" id="JAUSRR010000003">
    <property type="protein sequence ID" value="MDP9922788.1"/>
    <property type="molecule type" value="Genomic_DNA"/>
</dbReference>
<comment type="caution">
    <text evidence="6">The sequence shown here is derived from an EMBL/GenBank/DDBJ whole genome shotgun (WGS) entry which is preliminary data.</text>
</comment>
<evidence type="ECO:0000313" key="6">
    <source>
        <dbReference type="EMBL" id="MDP9922788.1"/>
    </source>
</evidence>
<comment type="cofactor">
    <cofactor evidence="5">
        <name>Mg(2+)</name>
        <dbReference type="ChEBI" id="CHEBI:18420"/>
    </cofactor>
</comment>
<dbReference type="Proteomes" id="UP001244295">
    <property type="component" value="Unassembled WGS sequence"/>
</dbReference>
<dbReference type="InterPro" id="IPR036704">
    <property type="entry name" value="RraA/RraA-like_sf"/>
</dbReference>
<evidence type="ECO:0000256" key="2">
    <source>
        <dbReference type="ARBA" id="ARBA00016549"/>
    </source>
</evidence>
<sequence length="232" mass="24166">MSATPPDRRWKRPLAPFLIQPHAAPPEAARLAQLRAADVTRLSDLVGRMYTCAPEVRPLVLPALPMAGPAFTVKCPPGDNLGVMAAIRRIQPGDVLVVDGQAFTRWCMGGFELLKVARDDYGMAGLLVNGAWRDMAEAQEAGIPIYGLGVSPHSGPKLGPAELNVPVACGGVIISPGDIVCASVEGVAVVPCRSIDAVCAALSAPSAGHGIHGFLDEMEAHVAAWQPQGDAA</sequence>
<dbReference type="SUPFAM" id="SSF89562">
    <property type="entry name" value="RraA-like"/>
    <property type="match status" value="1"/>
</dbReference>
<name>A0AAW8DTJ4_9BURK</name>
<feature type="binding site" evidence="5">
    <location>
        <begin position="110"/>
        <end position="113"/>
    </location>
    <ligand>
        <name>substrate</name>
    </ligand>
</feature>
<dbReference type="InterPro" id="IPR005493">
    <property type="entry name" value="RraA/RraA-like"/>
</dbReference>
<evidence type="ECO:0000256" key="5">
    <source>
        <dbReference type="PIRSR" id="PIRSR605493-1"/>
    </source>
</evidence>
<proteinExistence type="predicted"/>
<feature type="binding site" evidence="5">
    <location>
        <position position="133"/>
    </location>
    <ligand>
        <name>substrate</name>
    </ligand>
</feature>
<dbReference type="RefSeq" id="WP_307636372.1">
    <property type="nucleotide sequence ID" value="NZ_JAUSRR010000003.1"/>
</dbReference>
<dbReference type="PANTHER" id="PTHR33254">
    <property type="entry name" value="4-HYDROXY-4-METHYL-2-OXOGLUTARATE ALDOLASE 3-RELATED"/>
    <property type="match status" value="1"/>
</dbReference>
<accession>A0AAW8DTJ4</accession>